<sequence length="359" mass="39673">MADETSLYQLLKHTYECRGSDLHLKVGLPPAIRIDGAITQVDGVRFNRREFEKVIEALLTPAQQDRFKAGGELDFAYALEGVCRFRVNLYRDINGIGAVFRVIPYKVFTFEEIGLPLAAQKLIEQPNGLILITGPTGAGKTSTLASYISYVNAKARRHIITIEDPIEFQFEDQLSIINQRQVGADVPGFYEGLLTVLRQDPDIVVVGEMREPRTIALTLNAAETGKLVLATLHTTSAVQTAERIINVFPENQQRQILHQLSMVLRGVISQTLLPKIGGGRVAAFEVLINTSAVRSLIGEGKIHLIPSFLETGTEYGMQTMDMSMVQLVKNGLVKAEEALAHSPTPANLKKLLQALRDRD</sequence>
<dbReference type="InterPro" id="IPR006321">
    <property type="entry name" value="PilT/PilU"/>
</dbReference>
<dbReference type="GO" id="GO:0005524">
    <property type="term" value="F:ATP binding"/>
    <property type="evidence" value="ECO:0007669"/>
    <property type="project" value="InterPro"/>
</dbReference>
<feature type="domain" description="Bacterial type II secretion system protein E" evidence="2">
    <location>
        <begin position="70"/>
        <end position="275"/>
    </location>
</feature>
<dbReference type="InterPro" id="IPR027417">
    <property type="entry name" value="P-loop_NTPase"/>
</dbReference>
<evidence type="ECO:0000313" key="4">
    <source>
        <dbReference type="Proteomes" id="UP000252355"/>
    </source>
</evidence>
<dbReference type="NCBIfam" id="TIGR01420">
    <property type="entry name" value="pilT_fam"/>
    <property type="match status" value="1"/>
</dbReference>
<evidence type="ECO:0000259" key="2">
    <source>
        <dbReference type="Pfam" id="PF00437"/>
    </source>
</evidence>
<dbReference type="InterPro" id="IPR050921">
    <property type="entry name" value="T4SS_GSP_E_ATPase"/>
</dbReference>
<accession>A0A367ZQN1</accession>
<comment type="caution">
    <text evidence="3">The sequence shown here is derived from an EMBL/GenBank/DDBJ whole genome shotgun (WGS) entry which is preliminary data.</text>
</comment>
<reference evidence="3 4" key="1">
    <citation type="submission" date="2018-05" db="EMBL/GenBank/DDBJ databases">
        <title>A metagenomic window into the 2 km-deep terrestrial subsurface aquifer revealed taxonomically and functionally diverse microbial community comprising novel uncultured bacterial lineages.</title>
        <authorList>
            <person name="Kadnikov V.V."/>
            <person name="Mardanov A.V."/>
            <person name="Beletsky A.V."/>
            <person name="Banks D."/>
            <person name="Pimenov N.V."/>
            <person name="Frank Y.A."/>
            <person name="Karnachuk O.V."/>
            <person name="Ravin N.V."/>
        </authorList>
    </citation>
    <scope>NUCLEOTIDE SEQUENCE [LARGE SCALE GENOMIC DNA]</scope>
    <source>
        <strain evidence="3">BY5</strain>
    </source>
</reference>
<dbReference type="Pfam" id="PF00437">
    <property type="entry name" value="T2SSE"/>
    <property type="match status" value="1"/>
</dbReference>
<name>A0A367ZQN1_9BACT</name>
<organism evidence="3 4">
    <name type="scientific">Candidatus Ozemobacter sibiricus</name>
    <dbReference type="NCBI Taxonomy" id="2268124"/>
    <lineage>
        <taxon>Bacteria</taxon>
        <taxon>Candidatus Ozemobacteria</taxon>
        <taxon>Candidatus Ozemobacterales</taxon>
        <taxon>Candidatus Ozemobacteraceae</taxon>
        <taxon>Candidatus Ozemobacter</taxon>
    </lineage>
</organism>
<proteinExistence type="inferred from homology"/>
<evidence type="ECO:0000256" key="1">
    <source>
        <dbReference type="ARBA" id="ARBA00006611"/>
    </source>
</evidence>
<dbReference type="InterPro" id="IPR001482">
    <property type="entry name" value="T2SS/T4SS_dom"/>
</dbReference>
<dbReference type="Gene3D" id="3.40.50.300">
    <property type="entry name" value="P-loop containing nucleotide triphosphate hydrolases"/>
    <property type="match status" value="1"/>
</dbReference>
<dbReference type="GO" id="GO:0016887">
    <property type="term" value="F:ATP hydrolysis activity"/>
    <property type="evidence" value="ECO:0007669"/>
    <property type="project" value="InterPro"/>
</dbReference>
<dbReference type="CDD" id="cd01131">
    <property type="entry name" value="PilT"/>
    <property type="match status" value="1"/>
</dbReference>
<dbReference type="AlphaFoldDB" id="A0A367ZQN1"/>
<dbReference type="EMBL" id="QOQW01000006">
    <property type="protein sequence ID" value="RCK80356.1"/>
    <property type="molecule type" value="Genomic_DNA"/>
</dbReference>
<dbReference type="PANTHER" id="PTHR30486">
    <property type="entry name" value="TWITCHING MOTILITY PROTEIN PILT"/>
    <property type="match status" value="1"/>
</dbReference>
<dbReference type="Gene3D" id="3.30.450.90">
    <property type="match status" value="1"/>
</dbReference>
<protein>
    <submittedName>
        <fullName evidence="3">Twitching motility protein PilT</fullName>
    </submittedName>
</protein>
<gene>
    <name evidence="3" type="ORF">OZSIB_3102</name>
</gene>
<comment type="similarity">
    <text evidence="1">Belongs to the GSP E family.</text>
</comment>
<dbReference type="Proteomes" id="UP000252355">
    <property type="component" value="Unassembled WGS sequence"/>
</dbReference>
<dbReference type="SUPFAM" id="SSF52540">
    <property type="entry name" value="P-loop containing nucleoside triphosphate hydrolases"/>
    <property type="match status" value="1"/>
</dbReference>
<evidence type="ECO:0000313" key="3">
    <source>
        <dbReference type="EMBL" id="RCK80356.1"/>
    </source>
</evidence>